<proteinExistence type="predicted"/>
<keyword evidence="4" id="KW-1185">Reference proteome</keyword>
<dbReference type="InterPro" id="IPR025314">
    <property type="entry name" value="DUF4219"/>
</dbReference>
<dbReference type="AlphaFoldDB" id="A0A9P0Z371"/>
<feature type="domain" description="DUF4219" evidence="2">
    <location>
        <begin position="47"/>
        <end position="73"/>
    </location>
</feature>
<name>A0A9P0Z371_CUSEU</name>
<dbReference type="OrthoDB" id="848707at2759"/>
<evidence type="ECO:0000256" key="1">
    <source>
        <dbReference type="SAM" id="MobiDB-lite"/>
    </source>
</evidence>
<gene>
    <name evidence="3" type="ORF">CEURO_LOCUS9123</name>
</gene>
<evidence type="ECO:0000313" key="4">
    <source>
        <dbReference type="Proteomes" id="UP001152484"/>
    </source>
</evidence>
<reference evidence="3" key="1">
    <citation type="submission" date="2022-07" db="EMBL/GenBank/DDBJ databases">
        <authorList>
            <person name="Macas J."/>
            <person name="Novak P."/>
            <person name="Neumann P."/>
        </authorList>
    </citation>
    <scope>NUCLEOTIDE SEQUENCE</scope>
</reference>
<feature type="non-terminal residue" evidence="3">
    <location>
        <position position="116"/>
    </location>
</feature>
<feature type="region of interest" description="Disordered" evidence="1">
    <location>
        <begin position="1"/>
        <end position="20"/>
    </location>
</feature>
<dbReference type="Pfam" id="PF13961">
    <property type="entry name" value="DUF4219"/>
    <property type="match status" value="1"/>
</dbReference>
<dbReference type="EMBL" id="CAMAPE010000017">
    <property type="protein sequence ID" value="CAH9084689.1"/>
    <property type="molecule type" value="Genomic_DNA"/>
</dbReference>
<evidence type="ECO:0000313" key="3">
    <source>
        <dbReference type="EMBL" id="CAH9084689.1"/>
    </source>
</evidence>
<protein>
    <recommendedName>
        <fullName evidence="2">DUF4219 domain-containing protein</fullName>
    </recommendedName>
</protein>
<dbReference type="Proteomes" id="UP001152484">
    <property type="component" value="Unassembled WGS sequence"/>
</dbReference>
<sequence>MAIKGSRTPSRSPVRRGRSTTWQGGCEVVVQQRVVHQASSTVVYPSLTATNYFEWALIMKVNMEAQSMWDVVEGGRSFSEDRVALAAILRAVPPKMHSTLAVKATAKEAWDAIMLE</sequence>
<organism evidence="3 4">
    <name type="scientific">Cuscuta europaea</name>
    <name type="common">European dodder</name>
    <dbReference type="NCBI Taxonomy" id="41803"/>
    <lineage>
        <taxon>Eukaryota</taxon>
        <taxon>Viridiplantae</taxon>
        <taxon>Streptophyta</taxon>
        <taxon>Embryophyta</taxon>
        <taxon>Tracheophyta</taxon>
        <taxon>Spermatophyta</taxon>
        <taxon>Magnoliopsida</taxon>
        <taxon>eudicotyledons</taxon>
        <taxon>Gunneridae</taxon>
        <taxon>Pentapetalae</taxon>
        <taxon>asterids</taxon>
        <taxon>lamiids</taxon>
        <taxon>Solanales</taxon>
        <taxon>Convolvulaceae</taxon>
        <taxon>Cuscuteae</taxon>
        <taxon>Cuscuta</taxon>
        <taxon>Cuscuta subgen. Cuscuta</taxon>
    </lineage>
</organism>
<accession>A0A9P0Z371</accession>
<comment type="caution">
    <text evidence="3">The sequence shown here is derived from an EMBL/GenBank/DDBJ whole genome shotgun (WGS) entry which is preliminary data.</text>
</comment>
<evidence type="ECO:0000259" key="2">
    <source>
        <dbReference type="Pfam" id="PF13961"/>
    </source>
</evidence>